<name>H6SUN3_9CAUD</name>
<reference evidence="1" key="2">
    <citation type="journal article" date="2012" name="Virol. J.">
        <title>The genome and proteome of a Campylobacter coli bacteriophage vB_CcoM-IBB_35 reveal unusual features.</title>
        <authorList>
            <person name="Carvalho C.M."/>
            <person name="Kropinski A.M."/>
            <person name="Lingohr E.J."/>
            <person name="Santos S.B."/>
            <person name="King J."/>
            <person name="Azeredo J."/>
        </authorList>
    </citation>
    <scope>NUCLEOTIDE SEQUENCE</scope>
</reference>
<reference evidence="1" key="1">
    <citation type="submission" date="2010-05" db="EMBL/GenBank/DDBJ databases">
        <authorList>
            <person name="Carvalho C.A."/>
            <person name="Lingohr E.J."/>
            <person name="Kropinski A.M."/>
            <person name="Azeredo J.C."/>
        </authorList>
    </citation>
    <scope>NUCLEOTIDE SEQUENCE</scope>
</reference>
<accession>H6SUN3</accession>
<evidence type="ECO:0000313" key="1">
    <source>
        <dbReference type="EMBL" id="AEI88250.1"/>
    </source>
</evidence>
<protein>
    <submittedName>
        <fullName evidence="1">Uncharacterized protein</fullName>
    </submittedName>
</protein>
<organism evidence="1">
    <name type="scientific">Campylobacter virus IBB35</name>
    <dbReference type="NCBI Taxonomy" id="1006972"/>
    <lineage>
        <taxon>Viruses</taxon>
        <taxon>Duplodnaviria</taxon>
        <taxon>Heunggongvirae</taxon>
        <taxon>Uroviricota</taxon>
        <taxon>Caudoviricetes</taxon>
        <taxon>Connertonviridae</taxon>
        <taxon>Firehammervirus</taxon>
    </lineage>
</organism>
<dbReference type="EMBL" id="HM246724">
    <property type="protein sequence ID" value="AEI88250.1"/>
    <property type="molecule type" value="Genomic_DNA"/>
</dbReference>
<sequence>MENNILSINNTLNTKANLGGSETQVFNVADPTSDWHAINLAYAKKNFNAGLINTHKTDFNNPHRTSIANLIDTSIVSPVNNHILQYDSNTRKWKNAVLSVDLSNYYNKSEVDSKLQDVLTQADSRYAQLLTKNLKWTVGAGGDFTNLQDALNKASSYTPIRNYFITIMLKSGYNGSLSVSLNNVNLGFVKIDAESDLKNMQFYFDFKNVICPKFNNKIKVKLNAYSSAIYIEDEITLDIGTALEGCTLVILNTLNILCKGTTGYNQDFFFNRCQFKIKNLNMTFSGVENSEMHNGLVLWNSIGRIDTITFKNNINRLFRIIWNIGSNTEIVSLNGTISDQVSVPNCRIIQQDRGGFVSITTSVNITGGGKNITVFAINEGSILFPKETKHEISILLGNCTKSNIASNILSASGGFINR</sequence>
<proteinExistence type="predicted"/>